<keyword evidence="2" id="KW-1185">Reference proteome</keyword>
<organism evidence="1 2">
    <name type="scientific">Pseudomonas amygdali pv. lachrymans</name>
    <name type="common">Pseudomonas syringae pv. lachrymans</name>
    <dbReference type="NCBI Taxonomy" id="53707"/>
    <lineage>
        <taxon>Bacteria</taxon>
        <taxon>Pseudomonadati</taxon>
        <taxon>Pseudomonadota</taxon>
        <taxon>Gammaproteobacteria</taxon>
        <taxon>Pseudomonadales</taxon>
        <taxon>Pseudomonadaceae</taxon>
        <taxon>Pseudomonas</taxon>
        <taxon>Pseudomonas amygdali</taxon>
    </lineage>
</organism>
<sequence length="41" mass="4294">MIAVGPIGSHLGEFVRAMCAAGVSSAVIAYKMRRAGQDICR</sequence>
<reference evidence="1 2" key="2">
    <citation type="submission" date="2015-10" db="EMBL/GenBank/DDBJ databases">
        <title>Comparative genomics and high-throughput reverse genetic screens identify a new phytobacterial MAMP and an Arabidopsis receptor required for immune elicitation.</title>
        <authorList>
            <person name="Mott G.A."/>
            <person name="Thakur S."/>
            <person name="Wang P.W."/>
            <person name="Desveaux D."/>
            <person name="Guttman D.S."/>
        </authorList>
    </citation>
    <scope>NUCLEOTIDE SEQUENCE [LARGE SCALE GENOMIC DNA]</scope>
    <source>
        <strain evidence="1 2">107</strain>
    </source>
</reference>
<reference evidence="1 2" key="1">
    <citation type="submission" date="2015-07" db="EMBL/GenBank/DDBJ databases">
        <authorList>
            <person name="O'Brien H.E."/>
            <person name="Thakur S."/>
            <person name="Gong Y."/>
            <person name="Wang P.W."/>
            <person name="Guttman D.S."/>
        </authorList>
    </citation>
    <scope>NUCLEOTIDE SEQUENCE [LARGE SCALE GENOMIC DNA]</scope>
    <source>
        <strain evidence="1 2">107</strain>
    </source>
</reference>
<gene>
    <name evidence="1" type="ORF">AC499_2569</name>
</gene>
<name>A0ABR5KZV3_PSEAV</name>
<evidence type="ECO:0000313" key="1">
    <source>
        <dbReference type="EMBL" id="KPC20978.1"/>
    </source>
</evidence>
<dbReference type="EMBL" id="LGLK01000016">
    <property type="protein sequence ID" value="KPC20978.1"/>
    <property type="molecule type" value="Genomic_DNA"/>
</dbReference>
<comment type="caution">
    <text evidence="1">The sequence shown here is derived from an EMBL/GenBank/DDBJ whole genome shotgun (WGS) entry which is preliminary data.</text>
</comment>
<dbReference type="Proteomes" id="UP000037943">
    <property type="component" value="Unassembled WGS sequence"/>
</dbReference>
<accession>A0ABR5KZV3</accession>
<evidence type="ECO:0000313" key="2">
    <source>
        <dbReference type="Proteomes" id="UP000037943"/>
    </source>
</evidence>
<protein>
    <submittedName>
        <fullName evidence="1">Uncharacterized protein</fullName>
    </submittedName>
</protein>
<proteinExistence type="predicted"/>